<dbReference type="InterPro" id="IPR036724">
    <property type="entry name" value="Cobalamin-bd_sf"/>
</dbReference>
<evidence type="ECO:0000256" key="6">
    <source>
        <dbReference type="ARBA" id="ARBA00023004"/>
    </source>
</evidence>
<accession>A0A7C1B1E9</accession>
<evidence type="ECO:0000256" key="4">
    <source>
        <dbReference type="ARBA" id="ARBA00022691"/>
    </source>
</evidence>
<keyword evidence="3" id="KW-0808">Transferase</keyword>
<comment type="cofactor">
    <cofactor evidence="1">
        <name>[4Fe-4S] cluster</name>
        <dbReference type="ChEBI" id="CHEBI:49883"/>
    </cofactor>
</comment>
<dbReference type="InterPro" id="IPR023404">
    <property type="entry name" value="rSAM_horseshoe"/>
</dbReference>
<dbReference type="GO" id="GO:0003824">
    <property type="term" value="F:catalytic activity"/>
    <property type="evidence" value="ECO:0007669"/>
    <property type="project" value="InterPro"/>
</dbReference>
<dbReference type="Proteomes" id="UP000886355">
    <property type="component" value="Unassembled WGS sequence"/>
</dbReference>
<dbReference type="InterPro" id="IPR007197">
    <property type="entry name" value="rSAM"/>
</dbReference>
<evidence type="ECO:0000256" key="1">
    <source>
        <dbReference type="ARBA" id="ARBA00001966"/>
    </source>
</evidence>
<organism evidence="10">
    <name type="scientific">Thermodesulforhabdus norvegica</name>
    <dbReference type="NCBI Taxonomy" id="39841"/>
    <lineage>
        <taxon>Bacteria</taxon>
        <taxon>Pseudomonadati</taxon>
        <taxon>Thermodesulfobacteriota</taxon>
        <taxon>Syntrophobacteria</taxon>
        <taxon>Syntrophobacterales</taxon>
        <taxon>Thermodesulforhabdaceae</taxon>
        <taxon>Thermodesulforhabdus</taxon>
    </lineage>
</organism>
<dbReference type="CDD" id="cd02068">
    <property type="entry name" value="radical_SAM_B12_BD"/>
    <property type="match status" value="1"/>
</dbReference>
<dbReference type="Gene3D" id="3.80.30.20">
    <property type="entry name" value="tm_1862 like domain"/>
    <property type="match status" value="1"/>
</dbReference>
<evidence type="ECO:0000256" key="5">
    <source>
        <dbReference type="ARBA" id="ARBA00022723"/>
    </source>
</evidence>
<keyword evidence="4" id="KW-0949">S-adenosyl-L-methionine</keyword>
<dbReference type="CDD" id="cd01335">
    <property type="entry name" value="Radical_SAM"/>
    <property type="match status" value="1"/>
</dbReference>
<dbReference type="PANTHER" id="PTHR43409">
    <property type="entry name" value="ANAEROBIC MAGNESIUM-PROTOPORPHYRIN IX MONOMETHYL ESTER CYCLASE-RELATED"/>
    <property type="match status" value="1"/>
</dbReference>
<proteinExistence type="predicted"/>
<dbReference type="Gene3D" id="3.40.50.280">
    <property type="entry name" value="Cobalamin-binding domain"/>
    <property type="match status" value="1"/>
</dbReference>
<dbReference type="Pfam" id="PF04055">
    <property type="entry name" value="Radical_SAM"/>
    <property type="match status" value="1"/>
</dbReference>
<reference evidence="10" key="1">
    <citation type="journal article" date="2020" name="mSystems">
        <title>Genome- and Community-Level Interaction Insights into Carbon Utilization and Element Cycling Functions of Hydrothermarchaeota in Hydrothermal Sediment.</title>
        <authorList>
            <person name="Zhou Z."/>
            <person name="Liu Y."/>
            <person name="Xu W."/>
            <person name="Pan J."/>
            <person name="Luo Z.H."/>
            <person name="Li M."/>
        </authorList>
    </citation>
    <scope>NUCLEOTIDE SEQUENCE [LARGE SCALE GENOMIC DNA]</scope>
    <source>
        <strain evidence="10">HyVt-19</strain>
    </source>
</reference>
<gene>
    <name evidence="10" type="ORF">ENG14_03560</name>
</gene>
<dbReference type="InterPro" id="IPR034466">
    <property type="entry name" value="Methyltransferase_Class_B"/>
</dbReference>
<evidence type="ECO:0000313" key="10">
    <source>
        <dbReference type="EMBL" id="HDL89961.1"/>
    </source>
</evidence>
<evidence type="ECO:0000256" key="2">
    <source>
        <dbReference type="ARBA" id="ARBA00022603"/>
    </source>
</evidence>
<evidence type="ECO:0000259" key="8">
    <source>
        <dbReference type="PROSITE" id="PS51332"/>
    </source>
</evidence>
<evidence type="ECO:0000256" key="7">
    <source>
        <dbReference type="ARBA" id="ARBA00023014"/>
    </source>
</evidence>
<evidence type="ECO:0000256" key="3">
    <source>
        <dbReference type="ARBA" id="ARBA00022679"/>
    </source>
</evidence>
<dbReference type="SMART" id="SM00729">
    <property type="entry name" value="Elp3"/>
    <property type="match status" value="1"/>
</dbReference>
<keyword evidence="6" id="KW-0408">Iron</keyword>
<dbReference type="GO" id="GO:0051539">
    <property type="term" value="F:4 iron, 4 sulfur cluster binding"/>
    <property type="evidence" value="ECO:0007669"/>
    <property type="project" value="UniProtKB-KW"/>
</dbReference>
<dbReference type="SUPFAM" id="SSF52242">
    <property type="entry name" value="Cobalamin (vitamin B12)-binding domain"/>
    <property type="match status" value="1"/>
</dbReference>
<feature type="domain" description="B12-binding" evidence="8">
    <location>
        <begin position="1"/>
        <end position="116"/>
    </location>
</feature>
<keyword evidence="5" id="KW-0479">Metal-binding</keyword>
<sequence>MKIIDAVAERYKQVFTWQDHMLRGMSFDEILKAVPPDTRVVGISNLYTFAFMVACEIARRIKQKYPEVIIVFGGAHPTVMTQQTMARPEVDFVVLSEGEYTFKDLLQAIDKGGGWEDIDGLAYRKGGEVIINPKTKFVHDLDQIPFPRRDLLPMANYFQAREPHGSANRLRWTTMIATRGCPYGCTFCNTPQIWQRRWRSRSSKNVVDEIVQLQKDYGIEEIHFEDESLTTNPKWVLDFARELKQRNVDIIWQTSNGVRAESITEEALDVMIEAGCTQVTVAAESGSPRILKDVIKKRLNLETVRQAVRLAGKKRIFIACYFMLGLPDERISDVLKSISLAVKLAIYGADEVVFSIFSPLPGSKLLERLIQEGKVRVDDHFFNGLTPHGDL</sequence>
<feature type="non-terminal residue" evidence="10">
    <location>
        <position position="391"/>
    </location>
</feature>
<dbReference type="InterPro" id="IPR051198">
    <property type="entry name" value="BchE-like"/>
</dbReference>
<dbReference type="InterPro" id="IPR006158">
    <property type="entry name" value="Cobalamin-bd"/>
</dbReference>
<dbReference type="SFLD" id="SFLDG01123">
    <property type="entry name" value="methyltransferase_(Class_B)"/>
    <property type="match status" value="1"/>
</dbReference>
<dbReference type="SFLD" id="SFLDS00029">
    <property type="entry name" value="Radical_SAM"/>
    <property type="match status" value="1"/>
</dbReference>
<dbReference type="PANTHER" id="PTHR43409:SF7">
    <property type="entry name" value="BLL1977 PROTEIN"/>
    <property type="match status" value="1"/>
</dbReference>
<dbReference type="GO" id="GO:0031419">
    <property type="term" value="F:cobalamin binding"/>
    <property type="evidence" value="ECO:0007669"/>
    <property type="project" value="InterPro"/>
</dbReference>
<name>A0A7C1B1E9_9BACT</name>
<dbReference type="InterPro" id="IPR058240">
    <property type="entry name" value="rSAM_sf"/>
</dbReference>
<dbReference type="EMBL" id="DQZW01000167">
    <property type="protein sequence ID" value="HDL89961.1"/>
    <property type="molecule type" value="Genomic_DNA"/>
</dbReference>
<dbReference type="Pfam" id="PF02310">
    <property type="entry name" value="B12-binding"/>
    <property type="match status" value="1"/>
</dbReference>
<dbReference type="SFLD" id="SFLDG01082">
    <property type="entry name" value="B12-binding_domain_containing"/>
    <property type="match status" value="1"/>
</dbReference>
<comment type="caution">
    <text evidence="10">The sequence shown here is derived from an EMBL/GenBank/DDBJ whole genome shotgun (WGS) entry which is preliminary data.</text>
</comment>
<keyword evidence="2" id="KW-0489">Methyltransferase</keyword>
<dbReference type="AlphaFoldDB" id="A0A7C1B1E9"/>
<dbReference type="PROSITE" id="PS51332">
    <property type="entry name" value="B12_BINDING"/>
    <property type="match status" value="1"/>
</dbReference>
<dbReference type="InterPro" id="IPR006638">
    <property type="entry name" value="Elp3/MiaA/NifB-like_rSAM"/>
</dbReference>
<protein>
    <submittedName>
        <fullName evidence="10">B12-binding domain-containing radical SAM protein</fullName>
    </submittedName>
</protein>
<dbReference type="GO" id="GO:0046872">
    <property type="term" value="F:metal ion binding"/>
    <property type="evidence" value="ECO:0007669"/>
    <property type="project" value="UniProtKB-KW"/>
</dbReference>
<evidence type="ECO:0000259" key="9">
    <source>
        <dbReference type="PROSITE" id="PS51918"/>
    </source>
</evidence>
<keyword evidence="7" id="KW-0411">Iron-sulfur</keyword>
<dbReference type="PROSITE" id="PS51918">
    <property type="entry name" value="RADICAL_SAM"/>
    <property type="match status" value="1"/>
</dbReference>
<feature type="domain" description="Radical SAM core" evidence="9">
    <location>
        <begin position="166"/>
        <end position="391"/>
    </location>
</feature>
<dbReference type="SUPFAM" id="SSF102114">
    <property type="entry name" value="Radical SAM enzymes"/>
    <property type="match status" value="1"/>
</dbReference>